<evidence type="ECO:0000313" key="1">
    <source>
        <dbReference type="EMBL" id="GMF22879.1"/>
    </source>
</evidence>
<dbReference type="Proteomes" id="UP001165083">
    <property type="component" value="Unassembled WGS sequence"/>
</dbReference>
<reference evidence="1" key="1">
    <citation type="submission" date="2023-04" db="EMBL/GenBank/DDBJ databases">
        <title>Phytophthora lilii NBRC 32176.</title>
        <authorList>
            <person name="Ichikawa N."/>
            <person name="Sato H."/>
            <person name="Tonouchi N."/>
        </authorList>
    </citation>
    <scope>NUCLEOTIDE SEQUENCE</scope>
    <source>
        <strain evidence="1">NBRC 32176</strain>
    </source>
</reference>
<sequence length="188" mass="20261">MDPLKESFADLVKTRLVRHKVTAILKTSAGPLRYRRLSIALAMPRSCYLFTRLQLEPFGVMVQVQNVLMLLTSQQQRQQQRQDTVFKKMVRFIAYTTLLALSVFAIMNSPPASADVINDAVDAVEDAYDSTASWVDGAADTVGDTAEDAYDTVASATGSIIDDVSSAQTLAVTSAVVSAAVGLAANIL</sequence>
<organism evidence="1 2">
    <name type="scientific">Phytophthora lilii</name>
    <dbReference type="NCBI Taxonomy" id="2077276"/>
    <lineage>
        <taxon>Eukaryota</taxon>
        <taxon>Sar</taxon>
        <taxon>Stramenopiles</taxon>
        <taxon>Oomycota</taxon>
        <taxon>Peronosporomycetes</taxon>
        <taxon>Peronosporales</taxon>
        <taxon>Peronosporaceae</taxon>
        <taxon>Phytophthora</taxon>
    </lineage>
</organism>
<gene>
    <name evidence="1" type="ORF">Plil01_000917700</name>
</gene>
<protein>
    <submittedName>
        <fullName evidence="1">Unnamed protein product</fullName>
    </submittedName>
</protein>
<dbReference type="EMBL" id="BSXW01000454">
    <property type="protein sequence ID" value="GMF22879.1"/>
    <property type="molecule type" value="Genomic_DNA"/>
</dbReference>
<evidence type="ECO:0000313" key="2">
    <source>
        <dbReference type="Proteomes" id="UP001165083"/>
    </source>
</evidence>
<dbReference type="OrthoDB" id="129660at2759"/>
<name>A0A9W6U000_9STRA</name>
<comment type="caution">
    <text evidence="1">The sequence shown here is derived from an EMBL/GenBank/DDBJ whole genome shotgun (WGS) entry which is preliminary data.</text>
</comment>
<keyword evidence="2" id="KW-1185">Reference proteome</keyword>
<dbReference type="AlphaFoldDB" id="A0A9W6U000"/>
<proteinExistence type="predicted"/>
<accession>A0A9W6U000</accession>